<dbReference type="Proteomes" id="UP000507163">
    <property type="component" value="Unassembled WGS sequence"/>
</dbReference>
<reference evidence="2" key="1">
    <citation type="submission" date="2016-08" db="EMBL/GenBank/DDBJ databases">
        <authorList>
            <consortium name="Pathogen Informatics"/>
        </authorList>
    </citation>
    <scope>NUCLEOTIDE SEQUENCE</scope>
    <source>
        <strain evidence="2">AJ</strain>
    </source>
</reference>
<keyword evidence="1" id="KW-0732">Signal</keyword>
<dbReference type="EMBL" id="FMIL01000410">
    <property type="protein sequence ID" value="SCL92918.1"/>
    <property type="molecule type" value="Genomic_DNA"/>
</dbReference>
<dbReference type="NCBIfam" id="TIGR01599">
    <property type="entry name" value="PYST-A"/>
    <property type="match status" value="1"/>
</dbReference>
<feature type="chain" id="PRO_5008750162" evidence="1">
    <location>
        <begin position="26"/>
        <end position="306"/>
    </location>
</feature>
<evidence type="ECO:0000313" key="2">
    <source>
        <dbReference type="EMBL" id="SCL92918.1"/>
    </source>
</evidence>
<dbReference type="SUPFAM" id="SSF55961">
    <property type="entry name" value="Bet v1-like"/>
    <property type="match status" value="1"/>
</dbReference>
<evidence type="ECO:0000256" key="1">
    <source>
        <dbReference type="SAM" id="SignalP"/>
    </source>
</evidence>
<sequence length="306" mass="35920">MNTFYIQISLFLLCISLYLNNKTLATDRAPGKDATPELTDHCLISEEIYEKNKHLLCTNPEEIVEASELMKEAVAQFNYFTTSKDDYKFCRSCYLCHPFFCEKKHQDYTYVKKNEYTIDDPDMYNEIIKMLWDPEYANLINKGSIIRKITRVYNKNLVMIQQRYKDSSSDNWKYFYALATIADVSEGTTVIVIVSADINDHNSKDKRSYRNKVIEKANLFKTDIDSENDIRKGKLKKTFVNIAGYHVEKKNNYVNFTYIDSVSDIQILITQSFISTIVKKYIVDCYASSYLKQIIRKALWCFFPHK</sequence>
<feature type="signal peptide" evidence="1">
    <location>
        <begin position="1"/>
        <end position="25"/>
    </location>
</feature>
<gene>
    <name evidence="2" type="ORF">PCHAJ_000536100</name>
</gene>
<organism evidence="2">
    <name type="scientific">Plasmodium chabaudi chabaudi</name>
    <dbReference type="NCBI Taxonomy" id="31271"/>
    <lineage>
        <taxon>Eukaryota</taxon>
        <taxon>Sar</taxon>
        <taxon>Alveolata</taxon>
        <taxon>Apicomplexa</taxon>
        <taxon>Aconoidasida</taxon>
        <taxon>Haemosporida</taxon>
        <taxon>Plasmodiidae</taxon>
        <taxon>Plasmodium</taxon>
        <taxon>Plasmodium (Vinckeia)</taxon>
    </lineage>
</organism>
<protein>
    <submittedName>
        <fullName evidence="2">Fam-a protein</fullName>
    </submittedName>
</protein>
<proteinExistence type="predicted"/>
<accession>A0A1C6WTU5</accession>
<dbReference type="AlphaFoldDB" id="A0A1C6WTU5"/>
<name>A0A1C6WTU5_PLACU</name>
<dbReference type="InterPro" id="IPR006486">
    <property type="entry name" value="PYST_A"/>
</dbReference>